<organism evidence="3 4">
    <name type="scientific">Magnetospirillum fulvum</name>
    <name type="common">Rhodospirillum fulvum</name>
    <dbReference type="NCBI Taxonomy" id="1082"/>
    <lineage>
        <taxon>Bacteria</taxon>
        <taxon>Pseudomonadati</taxon>
        <taxon>Pseudomonadota</taxon>
        <taxon>Alphaproteobacteria</taxon>
        <taxon>Rhodospirillales</taxon>
        <taxon>Rhodospirillaceae</taxon>
        <taxon>Magnetospirillum</taxon>
    </lineage>
</organism>
<dbReference type="AlphaFoldDB" id="A0A1H6IXV0"/>
<feature type="transmembrane region" description="Helical" evidence="2">
    <location>
        <begin position="9"/>
        <end position="29"/>
    </location>
</feature>
<dbReference type="EMBL" id="FNWO01000013">
    <property type="protein sequence ID" value="SEH54492.1"/>
    <property type="molecule type" value="Genomic_DNA"/>
</dbReference>
<keyword evidence="4" id="KW-1185">Reference proteome</keyword>
<dbReference type="InterPro" id="IPR025961">
    <property type="entry name" value="Metal_resist"/>
</dbReference>
<evidence type="ECO:0000313" key="3">
    <source>
        <dbReference type="EMBL" id="SEH54492.1"/>
    </source>
</evidence>
<evidence type="ECO:0000313" key="4">
    <source>
        <dbReference type="Proteomes" id="UP000182983"/>
    </source>
</evidence>
<dbReference type="OrthoDB" id="7361382at2"/>
<dbReference type="Pfam" id="PF13801">
    <property type="entry name" value="Metal_resist"/>
    <property type="match status" value="1"/>
</dbReference>
<keyword evidence="2" id="KW-0472">Membrane</keyword>
<feature type="region of interest" description="Disordered" evidence="1">
    <location>
        <begin position="129"/>
        <end position="169"/>
    </location>
</feature>
<dbReference type="Proteomes" id="UP000182983">
    <property type="component" value="Unassembled WGS sequence"/>
</dbReference>
<keyword evidence="2" id="KW-1133">Transmembrane helix</keyword>
<keyword evidence="2" id="KW-0812">Transmembrane</keyword>
<gene>
    <name evidence="3" type="ORF">SAMN04244559_02895</name>
</gene>
<evidence type="ECO:0000256" key="1">
    <source>
        <dbReference type="SAM" id="MobiDB-lite"/>
    </source>
</evidence>
<feature type="compositionally biased region" description="Pro residues" evidence="1">
    <location>
        <begin position="138"/>
        <end position="169"/>
    </location>
</feature>
<accession>A0A1H6IXV0</accession>
<protein>
    <submittedName>
        <fullName evidence="3">Heavy-metal resistance</fullName>
    </submittedName>
</protein>
<evidence type="ECO:0000256" key="2">
    <source>
        <dbReference type="SAM" id="Phobius"/>
    </source>
</evidence>
<dbReference type="RefSeq" id="WP_074769800.1">
    <property type="nucleotide sequence ID" value="NZ_FNWO01000013.1"/>
</dbReference>
<sequence length="169" mass="18065">MRITISTKWVLTASLALNVFLATVLVVVYSPHRPPLPDVARIAERIAETLPAADAAILREIVALRAPEIDLSNHVARSVPDRVRAELGKEEFDPNALRPLFAEFAASHQRMDEALAGLVIEAATRMSPEGRAALARWRPPPPPPGFGGNPPPPPPGFEGNPPPPPPPGG</sequence>
<name>A0A1H6IXV0_MAGFU</name>
<reference evidence="4" key="1">
    <citation type="submission" date="2016-10" db="EMBL/GenBank/DDBJ databases">
        <authorList>
            <person name="Varghese N."/>
            <person name="Submissions S."/>
        </authorList>
    </citation>
    <scope>NUCLEOTIDE SEQUENCE [LARGE SCALE GENOMIC DNA]</scope>
    <source>
        <strain evidence="4">DSM 13234</strain>
    </source>
</reference>
<proteinExistence type="predicted"/>